<evidence type="ECO:0000313" key="3">
    <source>
        <dbReference type="EMBL" id="KAK9721067.1"/>
    </source>
</evidence>
<gene>
    <name evidence="3" type="ORF">K7432_003744</name>
</gene>
<feature type="compositionally biased region" description="Polar residues" evidence="1">
    <location>
        <begin position="152"/>
        <end position="164"/>
    </location>
</feature>
<proteinExistence type="predicted"/>
<feature type="region of interest" description="Disordered" evidence="1">
    <location>
        <begin position="140"/>
        <end position="167"/>
    </location>
</feature>
<evidence type="ECO:0000313" key="4">
    <source>
        <dbReference type="Proteomes" id="UP001479436"/>
    </source>
</evidence>
<feature type="signal peptide" evidence="2">
    <location>
        <begin position="1"/>
        <end position="18"/>
    </location>
</feature>
<evidence type="ECO:0000256" key="2">
    <source>
        <dbReference type="SAM" id="SignalP"/>
    </source>
</evidence>
<sequence length="191" mass="21290">MKIVSLLSTILSAALVSGFIFDPTLKTEYSVGETLEVSIVNNYDEHNWMVGIPSVSISLYDESGTTMLYTITELIQLKKFPPLDKSDVIEKWAIPEEIDTQYKTDGKFSLVIDYLQSKRGSAKPLSFRIEHPITIKDIRSTGTKAMPPAQPRKSSLASETTGNGATPEKRVEYSATWGYNMIKSLLVNHLL</sequence>
<name>A0ABR2W605_9FUNG</name>
<dbReference type="EMBL" id="JASJQH010006993">
    <property type="protein sequence ID" value="KAK9721067.1"/>
    <property type="molecule type" value="Genomic_DNA"/>
</dbReference>
<feature type="chain" id="PRO_5045125232" evidence="2">
    <location>
        <begin position="19"/>
        <end position="191"/>
    </location>
</feature>
<dbReference type="Proteomes" id="UP001479436">
    <property type="component" value="Unassembled WGS sequence"/>
</dbReference>
<evidence type="ECO:0000256" key="1">
    <source>
        <dbReference type="SAM" id="MobiDB-lite"/>
    </source>
</evidence>
<keyword evidence="2" id="KW-0732">Signal</keyword>
<organism evidence="3 4">
    <name type="scientific">Basidiobolus ranarum</name>
    <dbReference type="NCBI Taxonomy" id="34480"/>
    <lineage>
        <taxon>Eukaryota</taxon>
        <taxon>Fungi</taxon>
        <taxon>Fungi incertae sedis</taxon>
        <taxon>Zoopagomycota</taxon>
        <taxon>Entomophthoromycotina</taxon>
        <taxon>Basidiobolomycetes</taxon>
        <taxon>Basidiobolales</taxon>
        <taxon>Basidiobolaceae</taxon>
        <taxon>Basidiobolus</taxon>
    </lineage>
</organism>
<protein>
    <submittedName>
        <fullName evidence="3">Uncharacterized protein</fullName>
    </submittedName>
</protein>
<comment type="caution">
    <text evidence="3">The sequence shown here is derived from an EMBL/GenBank/DDBJ whole genome shotgun (WGS) entry which is preliminary data.</text>
</comment>
<keyword evidence="4" id="KW-1185">Reference proteome</keyword>
<accession>A0ABR2W605</accession>
<reference evidence="3 4" key="1">
    <citation type="submission" date="2023-04" db="EMBL/GenBank/DDBJ databases">
        <title>Genome of Basidiobolus ranarum AG-B5.</title>
        <authorList>
            <person name="Stajich J.E."/>
            <person name="Carter-House D."/>
            <person name="Gryganskyi A."/>
        </authorList>
    </citation>
    <scope>NUCLEOTIDE SEQUENCE [LARGE SCALE GENOMIC DNA]</scope>
    <source>
        <strain evidence="3 4">AG-B5</strain>
    </source>
</reference>